<evidence type="ECO:0000256" key="1">
    <source>
        <dbReference type="SAM" id="Coils"/>
    </source>
</evidence>
<dbReference type="PANTHER" id="PTHR43681:SF1">
    <property type="entry name" value="SARCALUMENIN"/>
    <property type="match status" value="1"/>
</dbReference>
<keyword evidence="4" id="KW-1185">Reference proteome</keyword>
<keyword evidence="1" id="KW-0175">Coiled coil</keyword>
<dbReference type="PANTHER" id="PTHR43681">
    <property type="entry name" value="TRANSMEMBRANE GTPASE FZO"/>
    <property type="match status" value="1"/>
</dbReference>
<dbReference type="RefSeq" id="WP_041061254.1">
    <property type="nucleotide sequence ID" value="NZ_JXAL01000006.1"/>
</dbReference>
<sequence length="466" mass="52304">MNPLKPLAEELLELSRQIRQRDAERLTSAALHGMQRDTFHVVILGEFNRGKTTFVNSLIGRPILHADMLPATAVLHLIEYGEKERIEVVYHDGRVSVHPIASDVLAGFSAGGAAPADTVRLIRLVLSHPLLQEGIVLIDTPGVNDLNESRAELTYRILPECDAAVFLLDAAAPLTRSEAEFLTGKVFHHKLDEMLFVLSKSDRLDEEELEEALEGAAGRLRQVMGRQSGVYPYSSKQVLDRSPEGLAQLDAINGLLMELKQASRRSAAARHAGRLSLAAAYIRQDLDVIRSIHRMNDEQLERFRERIKQLRLQLENRYQRLLVSIDTVGRDTLQSMLDKSYAKLVETLHSELDFQTRSHKGSMETYIETDFPLLVERMMKQYCEAKAVEIQAFLDRFRQHVTEEYTKHFSTPLTLALQESGIALPSWKAGSSSLAETGQMNEMIKQTIPVTAGALVGILFCRGSVR</sequence>
<organism evidence="3 4">
    <name type="scientific">Cohnella kolymensis</name>
    <dbReference type="NCBI Taxonomy" id="1590652"/>
    <lineage>
        <taxon>Bacteria</taxon>
        <taxon>Bacillati</taxon>
        <taxon>Bacillota</taxon>
        <taxon>Bacilli</taxon>
        <taxon>Bacillales</taxon>
        <taxon>Paenibacillaceae</taxon>
        <taxon>Cohnella</taxon>
    </lineage>
</organism>
<accession>A0ABR5A7N3</accession>
<dbReference type="EMBL" id="JXAL01000006">
    <property type="protein sequence ID" value="KIL36678.1"/>
    <property type="molecule type" value="Genomic_DNA"/>
</dbReference>
<dbReference type="InterPro" id="IPR027417">
    <property type="entry name" value="P-loop_NTPase"/>
</dbReference>
<evidence type="ECO:0000313" key="3">
    <source>
        <dbReference type="EMBL" id="KIL36678.1"/>
    </source>
</evidence>
<proteinExistence type="predicted"/>
<evidence type="ECO:0000313" key="4">
    <source>
        <dbReference type="Proteomes" id="UP000054526"/>
    </source>
</evidence>
<dbReference type="InterPro" id="IPR045063">
    <property type="entry name" value="Dynamin_N"/>
</dbReference>
<dbReference type="InterPro" id="IPR051943">
    <property type="entry name" value="TRAFAC_Dynamin-like_GTPase"/>
</dbReference>
<dbReference type="Proteomes" id="UP000054526">
    <property type="component" value="Unassembled WGS sequence"/>
</dbReference>
<comment type="caution">
    <text evidence="3">The sequence shown here is derived from an EMBL/GenBank/DDBJ whole genome shotgun (WGS) entry which is preliminary data.</text>
</comment>
<protein>
    <recommendedName>
        <fullName evidence="2">Dynamin N-terminal domain-containing protein</fullName>
    </recommendedName>
</protein>
<reference evidence="3 4" key="1">
    <citation type="submission" date="2014-12" db="EMBL/GenBank/DDBJ databases">
        <title>Draft genome sequence of Cohnella kolymensis strain B-2846.</title>
        <authorList>
            <person name="Karlyshev A.V."/>
            <person name="Kudryashova E.B."/>
        </authorList>
    </citation>
    <scope>NUCLEOTIDE SEQUENCE [LARGE SCALE GENOMIC DNA]</scope>
    <source>
        <strain evidence="3 4">VKM B-2846</strain>
    </source>
</reference>
<dbReference type="Gene3D" id="3.40.50.300">
    <property type="entry name" value="P-loop containing nucleotide triphosphate hydrolases"/>
    <property type="match status" value="1"/>
</dbReference>
<gene>
    <name evidence="3" type="ORF">SD71_06660</name>
</gene>
<dbReference type="SUPFAM" id="SSF52540">
    <property type="entry name" value="P-loop containing nucleoside triphosphate hydrolases"/>
    <property type="match status" value="1"/>
</dbReference>
<dbReference type="Pfam" id="PF00350">
    <property type="entry name" value="Dynamin_N"/>
    <property type="match status" value="1"/>
</dbReference>
<name>A0ABR5A7N3_9BACL</name>
<evidence type="ECO:0000259" key="2">
    <source>
        <dbReference type="Pfam" id="PF00350"/>
    </source>
</evidence>
<feature type="domain" description="Dynamin N-terminal" evidence="2">
    <location>
        <begin position="41"/>
        <end position="200"/>
    </location>
</feature>
<dbReference type="CDD" id="cd09912">
    <property type="entry name" value="DLP_2"/>
    <property type="match status" value="1"/>
</dbReference>
<feature type="coiled-coil region" evidence="1">
    <location>
        <begin position="293"/>
        <end position="320"/>
    </location>
</feature>